<keyword evidence="6" id="KW-1185">Reference proteome</keyword>
<dbReference type="GO" id="GO:0016712">
    <property type="term" value="F:oxidoreductase activity, acting on paired donors, with incorporation or reduction of molecular oxygen, reduced flavin or flavoprotein as one donor, and incorporation of one atom of oxygen"/>
    <property type="evidence" value="ECO:0007669"/>
    <property type="project" value="TreeGrafter"/>
</dbReference>
<evidence type="ECO:0000313" key="6">
    <source>
        <dbReference type="Proteomes" id="UP000267096"/>
    </source>
</evidence>
<proteinExistence type="inferred from homology"/>
<dbReference type="PANTHER" id="PTHR24300:SF403">
    <property type="entry name" value="CYTOCHROME P450 306A1"/>
    <property type="match status" value="1"/>
</dbReference>
<organism evidence="7">
    <name type="scientific">Anisakis simplex</name>
    <name type="common">Herring worm</name>
    <dbReference type="NCBI Taxonomy" id="6269"/>
    <lineage>
        <taxon>Eukaryota</taxon>
        <taxon>Metazoa</taxon>
        <taxon>Ecdysozoa</taxon>
        <taxon>Nematoda</taxon>
        <taxon>Chromadorea</taxon>
        <taxon>Rhabditida</taxon>
        <taxon>Spirurina</taxon>
        <taxon>Ascaridomorpha</taxon>
        <taxon>Ascaridoidea</taxon>
        <taxon>Anisakidae</taxon>
        <taxon>Anisakis</taxon>
        <taxon>Anisakis simplex complex</taxon>
    </lineage>
</organism>
<dbReference type="InterPro" id="IPR036396">
    <property type="entry name" value="Cyt_P450_sf"/>
</dbReference>
<evidence type="ECO:0000256" key="3">
    <source>
        <dbReference type="ARBA" id="ARBA00023004"/>
    </source>
</evidence>
<sequence length="134" mass="15718">MYECSERAFLPDLREFSAPYGRLPVIGHLWRLNSVKPFETIDYWSREYGDIFSVFFGTQRVIVISRARLMRDAFLKQADNFSGRPTLFVHESCWGRGHIISDGDENTEMRKFLSKYLRQSMCTIRIPIVNFIPG</sequence>
<dbReference type="GO" id="GO:0006082">
    <property type="term" value="P:organic acid metabolic process"/>
    <property type="evidence" value="ECO:0007669"/>
    <property type="project" value="TreeGrafter"/>
</dbReference>
<reference evidence="7" key="1">
    <citation type="submission" date="2017-02" db="UniProtKB">
        <authorList>
            <consortium name="WormBaseParasite"/>
        </authorList>
    </citation>
    <scope>IDENTIFICATION</scope>
</reference>
<dbReference type="Proteomes" id="UP000267096">
    <property type="component" value="Unassembled WGS sequence"/>
</dbReference>
<dbReference type="AlphaFoldDB" id="A0A0M3IZ52"/>
<keyword evidence="3" id="KW-0408">Iron</keyword>
<dbReference type="WBParaSite" id="ASIM_0000053301-mRNA-1">
    <property type="protein sequence ID" value="ASIM_0000053301-mRNA-1"/>
    <property type="gene ID" value="ASIM_0000053301"/>
</dbReference>
<evidence type="ECO:0000256" key="1">
    <source>
        <dbReference type="ARBA" id="ARBA00010617"/>
    </source>
</evidence>
<evidence type="ECO:0000256" key="4">
    <source>
        <dbReference type="ARBA" id="ARBA00023033"/>
    </source>
</evidence>
<dbReference type="InterPro" id="IPR002401">
    <property type="entry name" value="Cyt_P450_E_grp-I"/>
</dbReference>
<accession>A0A0M3IZ52</accession>
<dbReference type="PANTHER" id="PTHR24300">
    <property type="entry name" value="CYTOCHROME P450 508A4-RELATED"/>
    <property type="match status" value="1"/>
</dbReference>
<evidence type="ECO:0000313" key="7">
    <source>
        <dbReference type="WBParaSite" id="ASIM_0000053301-mRNA-1"/>
    </source>
</evidence>
<dbReference type="OrthoDB" id="6157953at2759"/>
<reference evidence="5 6" key="2">
    <citation type="submission" date="2018-11" db="EMBL/GenBank/DDBJ databases">
        <authorList>
            <consortium name="Pathogen Informatics"/>
        </authorList>
    </citation>
    <scope>NUCLEOTIDE SEQUENCE [LARGE SCALE GENOMIC DNA]</scope>
</reference>
<dbReference type="GO" id="GO:0005737">
    <property type="term" value="C:cytoplasm"/>
    <property type="evidence" value="ECO:0007669"/>
    <property type="project" value="TreeGrafter"/>
</dbReference>
<comment type="similarity">
    <text evidence="1">Belongs to the cytochrome P450 family.</text>
</comment>
<dbReference type="PRINTS" id="PR00463">
    <property type="entry name" value="EP450I"/>
</dbReference>
<protein>
    <submittedName>
        <fullName evidence="7">Cytochrome P450</fullName>
    </submittedName>
</protein>
<dbReference type="InterPro" id="IPR001128">
    <property type="entry name" value="Cyt_P450"/>
</dbReference>
<dbReference type="GO" id="GO:0008395">
    <property type="term" value="F:steroid hydroxylase activity"/>
    <property type="evidence" value="ECO:0007669"/>
    <property type="project" value="TreeGrafter"/>
</dbReference>
<name>A0A0M3IZ52_ANISI</name>
<dbReference type="GO" id="GO:0005506">
    <property type="term" value="F:iron ion binding"/>
    <property type="evidence" value="ECO:0007669"/>
    <property type="project" value="InterPro"/>
</dbReference>
<keyword evidence="4" id="KW-0503">Monooxygenase</keyword>
<evidence type="ECO:0000313" key="5">
    <source>
        <dbReference type="EMBL" id="VDK17707.1"/>
    </source>
</evidence>
<dbReference type="Gene3D" id="1.10.630.10">
    <property type="entry name" value="Cytochrome P450"/>
    <property type="match status" value="1"/>
</dbReference>
<keyword evidence="4" id="KW-0560">Oxidoreductase</keyword>
<dbReference type="EMBL" id="UYRR01000267">
    <property type="protein sequence ID" value="VDK17707.1"/>
    <property type="molecule type" value="Genomic_DNA"/>
</dbReference>
<dbReference type="InterPro" id="IPR050182">
    <property type="entry name" value="Cytochrome_P450_fam2"/>
</dbReference>
<dbReference type="GO" id="GO:0006805">
    <property type="term" value="P:xenobiotic metabolic process"/>
    <property type="evidence" value="ECO:0007669"/>
    <property type="project" value="TreeGrafter"/>
</dbReference>
<evidence type="ECO:0000256" key="2">
    <source>
        <dbReference type="ARBA" id="ARBA00022723"/>
    </source>
</evidence>
<dbReference type="SUPFAM" id="SSF48264">
    <property type="entry name" value="Cytochrome P450"/>
    <property type="match status" value="1"/>
</dbReference>
<dbReference type="GO" id="GO:0020037">
    <property type="term" value="F:heme binding"/>
    <property type="evidence" value="ECO:0007669"/>
    <property type="project" value="InterPro"/>
</dbReference>
<keyword evidence="2" id="KW-0479">Metal-binding</keyword>
<gene>
    <name evidence="5" type="ORF">ASIM_LOCUS435</name>
</gene>
<dbReference type="Pfam" id="PF00067">
    <property type="entry name" value="p450"/>
    <property type="match status" value="1"/>
</dbReference>